<keyword evidence="3" id="KW-1185">Reference proteome</keyword>
<evidence type="ECO:0000313" key="2">
    <source>
        <dbReference type="EMBL" id="KAJ7784707.1"/>
    </source>
</evidence>
<evidence type="ECO:0000313" key="3">
    <source>
        <dbReference type="Proteomes" id="UP001215598"/>
    </source>
</evidence>
<feature type="region of interest" description="Disordered" evidence="1">
    <location>
        <begin position="1"/>
        <end position="60"/>
    </location>
</feature>
<feature type="compositionally biased region" description="Basic and acidic residues" evidence="1">
    <location>
        <begin position="258"/>
        <end position="276"/>
    </location>
</feature>
<feature type="compositionally biased region" description="Polar residues" evidence="1">
    <location>
        <begin position="159"/>
        <end position="175"/>
    </location>
</feature>
<feature type="compositionally biased region" description="Low complexity" evidence="1">
    <location>
        <begin position="90"/>
        <end position="109"/>
    </location>
</feature>
<dbReference type="AlphaFoldDB" id="A0AAD7P2E9"/>
<protein>
    <submittedName>
        <fullName evidence="2">Uncharacterized protein</fullName>
    </submittedName>
</protein>
<dbReference type="Proteomes" id="UP001215598">
    <property type="component" value="Unassembled WGS sequence"/>
</dbReference>
<sequence>MSTSTSTGTLVGVGGGLERRIVGTREELASHSNPNGGGNGAGAGDADEEGQELIAPKRRTLSSLGLPFGLGAFGGSGTPLQPPPRRKRWTGGSFSSATSTGTGATGSASKWEKSSRRDRERAAISEDGHGYGGASNGYATHSRANGRPGSAGSLHSHRPGSSNGQSHRPGSSSGGTMYAHPHASGSSGTAGSFGVRSSIAGGGGGGGSNRGSVYAGSVRTFEEAGSMPREGAGAGSGAGGRARTPSVRTRAESVGTRESIREEEGERERDGEDEGRLSVNGHGYGDGRSERSVSTGTGRSRASSGAGHTSGNPNLNGNGNANGNANTNANGKTRRWSTLPRRLTPPASPPPAPPAVLHSHSHSGATIPHPYAAVASSSPDRDRDREPRQARQPLLLRVDKVDVARREARLHGRGERHKCRQRGRGELGQHGVRFDIRAAAAGRGRLWTLWA</sequence>
<feature type="region of interest" description="Disordered" evidence="1">
    <location>
        <begin position="72"/>
        <end position="191"/>
    </location>
</feature>
<feature type="region of interest" description="Disordered" evidence="1">
    <location>
        <begin position="222"/>
        <end position="391"/>
    </location>
</feature>
<feature type="compositionally biased region" description="Low complexity" evidence="1">
    <location>
        <begin position="292"/>
        <end position="331"/>
    </location>
</feature>
<feature type="compositionally biased region" description="Basic and acidic residues" evidence="1">
    <location>
        <begin position="110"/>
        <end position="129"/>
    </location>
</feature>
<comment type="caution">
    <text evidence="2">The sequence shown here is derived from an EMBL/GenBank/DDBJ whole genome shotgun (WGS) entry which is preliminary data.</text>
</comment>
<reference evidence="2" key="1">
    <citation type="submission" date="2023-03" db="EMBL/GenBank/DDBJ databases">
        <title>Massive genome expansion in bonnet fungi (Mycena s.s.) driven by repeated elements and novel gene families across ecological guilds.</title>
        <authorList>
            <consortium name="Lawrence Berkeley National Laboratory"/>
            <person name="Harder C.B."/>
            <person name="Miyauchi S."/>
            <person name="Viragh M."/>
            <person name="Kuo A."/>
            <person name="Thoen E."/>
            <person name="Andreopoulos B."/>
            <person name="Lu D."/>
            <person name="Skrede I."/>
            <person name="Drula E."/>
            <person name="Henrissat B."/>
            <person name="Morin E."/>
            <person name="Kohler A."/>
            <person name="Barry K."/>
            <person name="LaButti K."/>
            <person name="Morin E."/>
            <person name="Salamov A."/>
            <person name="Lipzen A."/>
            <person name="Mereny Z."/>
            <person name="Hegedus B."/>
            <person name="Baldrian P."/>
            <person name="Stursova M."/>
            <person name="Weitz H."/>
            <person name="Taylor A."/>
            <person name="Grigoriev I.V."/>
            <person name="Nagy L.G."/>
            <person name="Martin F."/>
            <person name="Kauserud H."/>
        </authorList>
    </citation>
    <scope>NUCLEOTIDE SEQUENCE</scope>
    <source>
        <strain evidence="2">CBHHK182m</strain>
    </source>
</reference>
<accession>A0AAD7P2E9</accession>
<feature type="compositionally biased region" description="Basic and acidic residues" evidence="1">
    <location>
        <begin position="379"/>
        <end position="389"/>
    </location>
</feature>
<feature type="compositionally biased region" description="Low complexity" evidence="1">
    <location>
        <begin position="1"/>
        <end position="10"/>
    </location>
</feature>
<proteinExistence type="predicted"/>
<feature type="compositionally biased region" description="Basic and acidic residues" evidence="1">
    <location>
        <begin position="17"/>
        <end position="29"/>
    </location>
</feature>
<organism evidence="2 3">
    <name type="scientific">Mycena metata</name>
    <dbReference type="NCBI Taxonomy" id="1033252"/>
    <lineage>
        <taxon>Eukaryota</taxon>
        <taxon>Fungi</taxon>
        <taxon>Dikarya</taxon>
        <taxon>Basidiomycota</taxon>
        <taxon>Agaricomycotina</taxon>
        <taxon>Agaricomycetes</taxon>
        <taxon>Agaricomycetidae</taxon>
        <taxon>Agaricales</taxon>
        <taxon>Marasmiineae</taxon>
        <taxon>Mycenaceae</taxon>
        <taxon>Mycena</taxon>
    </lineage>
</organism>
<dbReference type="EMBL" id="JARKIB010000002">
    <property type="protein sequence ID" value="KAJ7784707.1"/>
    <property type="molecule type" value="Genomic_DNA"/>
</dbReference>
<name>A0AAD7P2E9_9AGAR</name>
<gene>
    <name evidence="2" type="ORF">B0H16DRAFT_307911</name>
</gene>
<evidence type="ECO:0000256" key="1">
    <source>
        <dbReference type="SAM" id="MobiDB-lite"/>
    </source>
</evidence>